<accession>V9CZD1</accession>
<dbReference type="EMBL" id="KB822709">
    <property type="protein sequence ID" value="ETI19990.1"/>
    <property type="molecule type" value="Genomic_DNA"/>
</dbReference>
<dbReference type="Pfam" id="PF16483">
    <property type="entry name" value="Glyco_hydro_64"/>
    <property type="match status" value="1"/>
</dbReference>
<sequence length="503" mass="52865">MSVKPTVAYLQKVNQYRSPILTSPLPLLREMLSRIMRRFKKVLQRVRSKGSPPPPPPPPAAQAAISEQRGPPPSQPPAPGPAAATAATAAPTPQATGSMLNIALQNQTTSQTVYAYVTGRALDRGNAWFLLSADGHTPYYPSSPSSVGSPIAQNCAIPLGRPGNTVTVTIPHIAGGRIWFSIDAPLTFLLNPGPALVEPSVTNASDPNIHTNWGFAEFTFNSDQLYANISYVDFVGPPIALTLTSATLPPQHVAGMPSDGLDQVCAGLRAQHARDNQGWDQLIVTTTAAQGAGQQPRNLRALSPNQAMVTNPALFATYYDDYVGRAWRKFAAQPMSVDTQAAFGTVAAQVDHGSGMLNFRVVDGAATGNAGGSATLLSFTKPSTRDIFSCSTGPFATGPDPAVNAIIPRLAAAFNRSTLLETDVFPAPPALYYKDGTTNHYSRIVHAVNLDGKGYAFPYDDVQPSGGADQSGEVHAGDPVLFTVTVGGGNAAGAAGTSPRREL</sequence>
<dbReference type="PANTHER" id="PTHR38165">
    <property type="match status" value="1"/>
</dbReference>
<evidence type="ECO:0000259" key="2">
    <source>
        <dbReference type="PROSITE" id="PS52006"/>
    </source>
</evidence>
<dbReference type="InterPro" id="IPR037398">
    <property type="entry name" value="Glyco_hydro_64_fam"/>
</dbReference>
<dbReference type="Gene3D" id="3.30.920.50">
    <property type="entry name" value="Beta-1,3-glucanase, C-terminal domain"/>
    <property type="match status" value="1"/>
</dbReference>
<feature type="compositionally biased region" description="Low complexity" evidence="1">
    <location>
        <begin position="81"/>
        <end position="92"/>
    </location>
</feature>
<organism evidence="3 4">
    <name type="scientific">Cladophialophora carrionii CBS 160.54</name>
    <dbReference type="NCBI Taxonomy" id="1279043"/>
    <lineage>
        <taxon>Eukaryota</taxon>
        <taxon>Fungi</taxon>
        <taxon>Dikarya</taxon>
        <taxon>Ascomycota</taxon>
        <taxon>Pezizomycotina</taxon>
        <taxon>Eurotiomycetes</taxon>
        <taxon>Chaetothyriomycetidae</taxon>
        <taxon>Chaetothyriales</taxon>
        <taxon>Herpotrichiellaceae</taxon>
        <taxon>Cladophialophora</taxon>
    </lineage>
</organism>
<feature type="compositionally biased region" description="Pro residues" evidence="1">
    <location>
        <begin position="70"/>
        <end position="80"/>
    </location>
</feature>
<dbReference type="Proteomes" id="UP000030678">
    <property type="component" value="Unassembled WGS sequence"/>
</dbReference>
<evidence type="ECO:0000313" key="3">
    <source>
        <dbReference type="EMBL" id="ETI19990.1"/>
    </source>
</evidence>
<dbReference type="RefSeq" id="XP_008731532.1">
    <property type="nucleotide sequence ID" value="XM_008733310.1"/>
</dbReference>
<evidence type="ECO:0000256" key="1">
    <source>
        <dbReference type="SAM" id="MobiDB-lite"/>
    </source>
</evidence>
<dbReference type="CDD" id="cd09220">
    <property type="entry name" value="GH64-GluB-like"/>
    <property type="match status" value="1"/>
</dbReference>
<name>V9CZD1_9EURO</name>
<reference evidence="3 4" key="1">
    <citation type="submission" date="2013-03" db="EMBL/GenBank/DDBJ databases">
        <title>The Genome Sequence of Cladophialophora carrionii CBS 160.54.</title>
        <authorList>
            <consortium name="The Broad Institute Genomics Platform"/>
            <person name="Cuomo C."/>
            <person name="de Hoog S."/>
            <person name="Gorbushina A."/>
            <person name="Walker B."/>
            <person name="Young S.K."/>
            <person name="Zeng Q."/>
            <person name="Gargeya S."/>
            <person name="Fitzgerald M."/>
            <person name="Haas B."/>
            <person name="Abouelleil A."/>
            <person name="Allen A.W."/>
            <person name="Alvarado L."/>
            <person name="Arachchi H.M."/>
            <person name="Berlin A.M."/>
            <person name="Chapman S.B."/>
            <person name="Gainer-Dewar J."/>
            <person name="Goldberg J."/>
            <person name="Griggs A."/>
            <person name="Gujja S."/>
            <person name="Hansen M."/>
            <person name="Howarth C."/>
            <person name="Imamovic A."/>
            <person name="Ireland A."/>
            <person name="Larimer J."/>
            <person name="McCowan C."/>
            <person name="Murphy C."/>
            <person name="Pearson M."/>
            <person name="Poon T.W."/>
            <person name="Priest M."/>
            <person name="Roberts A."/>
            <person name="Saif S."/>
            <person name="Shea T."/>
            <person name="Sisk P."/>
            <person name="Sykes S."/>
            <person name="Wortman J."/>
            <person name="Nusbaum C."/>
            <person name="Birren B."/>
        </authorList>
    </citation>
    <scope>NUCLEOTIDE SEQUENCE [LARGE SCALE GENOMIC DNA]</scope>
    <source>
        <strain evidence="3 4">CBS 160.54</strain>
    </source>
</reference>
<dbReference type="OrthoDB" id="5290283at2759"/>
<feature type="compositionally biased region" description="Pro residues" evidence="1">
    <location>
        <begin position="51"/>
        <end position="60"/>
    </location>
</feature>
<dbReference type="InterPro" id="IPR042517">
    <property type="entry name" value="Glyco_hydro_64_N_2"/>
</dbReference>
<dbReference type="VEuPathDB" id="FungiDB:G647_09005"/>
<gene>
    <name evidence="3" type="ORF">G647_09005</name>
</gene>
<protein>
    <recommendedName>
        <fullName evidence="2">GH64 domain-containing protein</fullName>
    </recommendedName>
</protein>
<dbReference type="PROSITE" id="PS52006">
    <property type="entry name" value="GH64"/>
    <property type="match status" value="1"/>
</dbReference>
<dbReference type="InterPro" id="IPR037176">
    <property type="entry name" value="Osmotin/thaumatin-like_sf"/>
</dbReference>
<dbReference type="Gene3D" id="2.60.110.10">
    <property type="entry name" value="Thaumatin"/>
    <property type="match status" value="1"/>
</dbReference>
<dbReference type="InterPro" id="IPR032477">
    <property type="entry name" value="Glyco_hydro_64"/>
</dbReference>
<feature type="region of interest" description="Disordered" evidence="1">
    <location>
        <begin position="44"/>
        <end position="92"/>
    </location>
</feature>
<dbReference type="PANTHER" id="PTHR38165:SF1">
    <property type="entry name" value="GLUCANASE B"/>
    <property type="match status" value="1"/>
</dbReference>
<dbReference type="AlphaFoldDB" id="V9CZD1"/>
<dbReference type="HOGENOM" id="CLU_032886_2_0_1"/>
<proteinExistence type="predicted"/>
<feature type="domain" description="GH64" evidence="2">
    <location>
        <begin position="92"/>
        <end position="488"/>
    </location>
</feature>
<evidence type="ECO:0000313" key="4">
    <source>
        <dbReference type="Proteomes" id="UP000030678"/>
    </source>
</evidence>
<dbReference type="GeneID" id="19987498"/>